<dbReference type="EMBL" id="JAMOKX010000007">
    <property type="protein sequence ID" value="MCL9820071.1"/>
    <property type="molecule type" value="Genomic_DNA"/>
</dbReference>
<dbReference type="RefSeq" id="WP_112057417.1">
    <property type="nucleotide sequence ID" value="NZ_JAMOKV010000001.1"/>
</dbReference>
<gene>
    <name evidence="1" type="ORF">NCR95_07845</name>
</gene>
<dbReference type="Proteomes" id="UP001057522">
    <property type="component" value="Unassembled WGS sequence"/>
</dbReference>
<reference evidence="1" key="1">
    <citation type="submission" date="2022-06" db="EMBL/GenBank/DDBJ databases">
        <title>Helicobacter colisuis sp. nov.</title>
        <authorList>
            <person name="Papic B."/>
            <person name="Gruntar I."/>
        </authorList>
    </citation>
    <scope>NUCLEOTIDE SEQUENCE</scope>
    <source>
        <strain evidence="1">11154-15</strain>
    </source>
</reference>
<keyword evidence="2" id="KW-1185">Reference proteome</keyword>
<organism evidence="1 2">
    <name type="scientific">Helicobacter colisuis</name>
    <dbReference type="NCBI Taxonomy" id="2949739"/>
    <lineage>
        <taxon>Bacteria</taxon>
        <taxon>Pseudomonadati</taxon>
        <taxon>Campylobacterota</taxon>
        <taxon>Epsilonproteobacteria</taxon>
        <taxon>Campylobacterales</taxon>
        <taxon>Helicobacteraceae</taxon>
        <taxon>Helicobacter</taxon>
    </lineage>
</organism>
<proteinExistence type="predicted"/>
<protein>
    <submittedName>
        <fullName evidence="1">Uncharacterized protein</fullName>
    </submittedName>
</protein>
<comment type="caution">
    <text evidence="1">The sequence shown here is derived from an EMBL/GenBank/DDBJ whole genome shotgun (WGS) entry which is preliminary data.</text>
</comment>
<evidence type="ECO:0000313" key="2">
    <source>
        <dbReference type="Proteomes" id="UP001057522"/>
    </source>
</evidence>
<accession>A0ABT0TVW6</accession>
<name>A0ABT0TVW6_9HELI</name>
<sequence>MEEFEYKLVMFGFSALCEDLEEVQRRLSLYPKERYELENGEECFLINLKTKEQFPIILENNRFIILKTPKNLA</sequence>
<evidence type="ECO:0000313" key="1">
    <source>
        <dbReference type="EMBL" id="MCL9820071.1"/>
    </source>
</evidence>